<evidence type="ECO:0000313" key="1">
    <source>
        <dbReference type="EMBL" id="SJK96759.1"/>
    </source>
</evidence>
<organism evidence="1 2">
    <name type="scientific">Armillaria ostoyae</name>
    <name type="common">Armillaria root rot fungus</name>
    <dbReference type="NCBI Taxonomy" id="47428"/>
    <lineage>
        <taxon>Eukaryota</taxon>
        <taxon>Fungi</taxon>
        <taxon>Dikarya</taxon>
        <taxon>Basidiomycota</taxon>
        <taxon>Agaricomycotina</taxon>
        <taxon>Agaricomycetes</taxon>
        <taxon>Agaricomycetidae</taxon>
        <taxon>Agaricales</taxon>
        <taxon>Marasmiineae</taxon>
        <taxon>Physalacriaceae</taxon>
        <taxon>Armillaria</taxon>
    </lineage>
</organism>
<sequence length="83" mass="9267">MSDAVRTESVKLKVYTLTSVLITIAIDENCSYRSSIGSEGFDSLETARTPLKTHVTLDQATYHKTVFVQSMPIARRRLPLSGY</sequence>
<dbReference type="EMBL" id="FUEG01000001">
    <property type="protein sequence ID" value="SJK96759.1"/>
    <property type="molecule type" value="Genomic_DNA"/>
</dbReference>
<keyword evidence="2" id="KW-1185">Reference proteome</keyword>
<evidence type="ECO:0000313" key="2">
    <source>
        <dbReference type="Proteomes" id="UP000219338"/>
    </source>
</evidence>
<gene>
    <name evidence="1" type="ORF">ARMOST_00004</name>
</gene>
<dbReference type="Proteomes" id="UP000219338">
    <property type="component" value="Unassembled WGS sequence"/>
</dbReference>
<reference evidence="2" key="1">
    <citation type="journal article" date="2017" name="Nat. Ecol. Evol.">
        <title>Genome expansion and lineage-specific genetic innovations in the forest pathogenic fungi Armillaria.</title>
        <authorList>
            <person name="Sipos G."/>
            <person name="Prasanna A.N."/>
            <person name="Walter M.C."/>
            <person name="O'Connor E."/>
            <person name="Balint B."/>
            <person name="Krizsan K."/>
            <person name="Kiss B."/>
            <person name="Hess J."/>
            <person name="Varga T."/>
            <person name="Slot J."/>
            <person name="Riley R."/>
            <person name="Boka B."/>
            <person name="Rigling D."/>
            <person name="Barry K."/>
            <person name="Lee J."/>
            <person name="Mihaltcheva S."/>
            <person name="LaButti K."/>
            <person name="Lipzen A."/>
            <person name="Waldron R."/>
            <person name="Moloney N.M."/>
            <person name="Sperisen C."/>
            <person name="Kredics L."/>
            <person name="Vagvoelgyi C."/>
            <person name="Patrignani A."/>
            <person name="Fitzpatrick D."/>
            <person name="Nagy I."/>
            <person name="Doyle S."/>
            <person name="Anderson J.B."/>
            <person name="Grigoriev I.V."/>
            <person name="Gueldener U."/>
            <person name="Muensterkoetter M."/>
            <person name="Nagy L.G."/>
        </authorList>
    </citation>
    <scope>NUCLEOTIDE SEQUENCE [LARGE SCALE GENOMIC DNA]</scope>
    <source>
        <strain evidence="2">C18/9</strain>
    </source>
</reference>
<protein>
    <submittedName>
        <fullName evidence="1">Uncharacterized protein</fullName>
    </submittedName>
</protein>
<name>A0A284QJX7_ARMOS</name>
<proteinExistence type="predicted"/>
<accession>A0A284QJX7</accession>
<dbReference type="AlphaFoldDB" id="A0A284QJX7"/>